<dbReference type="Pfam" id="PF01145">
    <property type="entry name" value="Band_7"/>
    <property type="match status" value="1"/>
</dbReference>
<dbReference type="InterPro" id="IPR036013">
    <property type="entry name" value="Band_7/SPFH_dom_sf"/>
</dbReference>
<keyword evidence="5" id="KW-0472">Membrane</keyword>
<evidence type="ECO:0000256" key="1">
    <source>
        <dbReference type="ARBA" id="ARBA00004167"/>
    </source>
</evidence>
<keyword evidence="11" id="KW-1185">Reference proteome</keyword>
<feature type="domain" description="Band 7" evidence="7">
    <location>
        <begin position="87"/>
        <end position="171"/>
    </location>
</feature>
<organism evidence="10 11">
    <name type="scientific">Jannaschia rubra</name>
    <dbReference type="NCBI Taxonomy" id="282197"/>
    <lineage>
        <taxon>Bacteria</taxon>
        <taxon>Pseudomonadati</taxon>
        <taxon>Pseudomonadota</taxon>
        <taxon>Alphaproteobacteria</taxon>
        <taxon>Rhodobacterales</taxon>
        <taxon>Roseobacteraceae</taxon>
        <taxon>Jannaschia</taxon>
    </lineage>
</organism>
<comment type="similarity">
    <text evidence="3">Belongs to the band 7/mec-2 family. Flotillin subfamily.</text>
</comment>
<evidence type="ECO:0000256" key="3">
    <source>
        <dbReference type="ARBA" id="ARBA00007161"/>
    </source>
</evidence>
<keyword evidence="4" id="KW-1003">Cell membrane</keyword>
<evidence type="ECO:0000259" key="8">
    <source>
        <dbReference type="Pfam" id="PF07290"/>
    </source>
</evidence>
<evidence type="ECO:0000259" key="7">
    <source>
        <dbReference type="Pfam" id="PF01145"/>
    </source>
</evidence>
<sequence length="402" mass="42801">MIVVGVARAGSPAQVRFADAHGNAHRLMAEPLDARDEIPAGLAGLALLVVGFIFSRMYVRSKREVSLVKAGTGGRKVMIDGGTLVDGLRSVAAKMDIDQLHENRSDFVQRVQQAVAEDLCKTGLELETVALTALDQTPLDSLDENNVFNAAGMKLQAERIAESRKRRAKIESEAQVAVVRSVQEGEIKRYAVEREQDQARVEQRVAMEKLAAEELSQKAPAAEEAEPNAAADRAAAILEPARAEAEEVTIRAQAFRDEKLAEAEGTNALIAAENSLFAEIIEMRLQIERLRIMPGLMEAMVKPAEKIDRITIHKADGLGGGSLSDGGSGSGGGNAIDQAFDQIRQNAVALPAMQAIGRMAGINLDGSVSDLMGHVAAVVPVNQPQAPTDPAQVTSAHAGEKA</sequence>
<dbReference type="EMBL" id="CXPG01000020">
    <property type="protein sequence ID" value="CTQ33359.1"/>
    <property type="molecule type" value="Genomic_DNA"/>
</dbReference>
<dbReference type="GO" id="GO:0005886">
    <property type="term" value="C:plasma membrane"/>
    <property type="evidence" value="ECO:0007669"/>
    <property type="project" value="UniProtKB-SubCell"/>
</dbReference>
<dbReference type="InterPro" id="IPR001107">
    <property type="entry name" value="Band_7"/>
</dbReference>
<feature type="domain" description="Inner membrane protein YqiJ OB-fold" evidence="8">
    <location>
        <begin position="2"/>
        <end position="41"/>
    </location>
</feature>
<evidence type="ECO:0000259" key="9">
    <source>
        <dbReference type="Pfam" id="PF15975"/>
    </source>
</evidence>
<evidence type="ECO:0000256" key="4">
    <source>
        <dbReference type="ARBA" id="ARBA00022475"/>
    </source>
</evidence>
<name>A0A0M6XQE8_9RHOB</name>
<reference evidence="10 11" key="1">
    <citation type="submission" date="2015-07" db="EMBL/GenBank/DDBJ databases">
        <authorList>
            <person name="Noorani M."/>
        </authorList>
    </citation>
    <scope>NUCLEOTIDE SEQUENCE [LARGE SCALE GENOMIC DNA]</scope>
    <source>
        <strain evidence="10 11">CECT 5088</strain>
    </source>
</reference>
<dbReference type="PANTHER" id="PTHR13806">
    <property type="entry name" value="FLOTILLIN-RELATED"/>
    <property type="match status" value="1"/>
</dbReference>
<comment type="subcellular location">
    <subcellularLocation>
        <location evidence="2">Cell membrane</location>
    </subcellularLocation>
    <subcellularLocation>
        <location evidence="1">Membrane</location>
        <topology evidence="1">Single-pass membrane protein</topology>
    </subcellularLocation>
</comment>
<dbReference type="InterPro" id="IPR031905">
    <property type="entry name" value="Flotillin_C"/>
</dbReference>
<evidence type="ECO:0000256" key="5">
    <source>
        <dbReference type="ARBA" id="ARBA00023136"/>
    </source>
</evidence>
<dbReference type="InterPro" id="IPR010840">
    <property type="entry name" value="YqiJ_OB"/>
</dbReference>
<accession>A0A0M6XQE8</accession>
<dbReference type="Pfam" id="PF15975">
    <property type="entry name" value="Flot"/>
    <property type="match status" value="1"/>
</dbReference>
<evidence type="ECO:0000313" key="11">
    <source>
        <dbReference type="Proteomes" id="UP000048908"/>
    </source>
</evidence>
<dbReference type="STRING" id="282197.SAMN04488517_102187"/>
<dbReference type="Proteomes" id="UP000048908">
    <property type="component" value="Unassembled WGS sequence"/>
</dbReference>
<feature type="region of interest" description="Disordered" evidence="6">
    <location>
        <begin position="383"/>
        <end position="402"/>
    </location>
</feature>
<protein>
    <submittedName>
        <fullName evidence="10">Inner membrane protein YqiK</fullName>
    </submittedName>
</protein>
<dbReference type="AlphaFoldDB" id="A0A0M6XQE8"/>
<evidence type="ECO:0000256" key="6">
    <source>
        <dbReference type="SAM" id="MobiDB-lite"/>
    </source>
</evidence>
<evidence type="ECO:0000313" key="10">
    <source>
        <dbReference type="EMBL" id="CTQ33359.1"/>
    </source>
</evidence>
<gene>
    <name evidence="10" type="primary">yqiK</name>
    <name evidence="10" type="ORF">JAN5088_02141</name>
</gene>
<dbReference type="SUPFAM" id="SSF117892">
    <property type="entry name" value="Band 7/SPFH domain"/>
    <property type="match status" value="1"/>
</dbReference>
<dbReference type="PANTHER" id="PTHR13806:SF31">
    <property type="entry name" value="FLOTILLIN-LIKE PROTEIN 1-RELATED"/>
    <property type="match status" value="1"/>
</dbReference>
<feature type="domain" description="Flotillin C-terminal" evidence="9">
    <location>
        <begin position="241"/>
        <end position="362"/>
    </location>
</feature>
<dbReference type="Gene3D" id="3.30.479.30">
    <property type="entry name" value="Band 7 domain"/>
    <property type="match status" value="1"/>
</dbReference>
<proteinExistence type="inferred from homology"/>
<dbReference type="Pfam" id="PF07290">
    <property type="entry name" value="YqiJ_OB"/>
    <property type="match status" value="1"/>
</dbReference>
<dbReference type="InterPro" id="IPR027705">
    <property type="entry name" value="Flotillin_fam"/>
</dbReference>
<evidence type="ECO:0000256" key="2">
    <source>
        <dbReference type="ARBA" id="ARBA00004236"/>
    </source>
</evidence>